<dbReference type="Proteomes" id="UP000663720">
    <property type="component" value="Chromosome"/>
</dbReference>
<gene>
    <name evidence="1" type="ORF">dnl_20940</name>
</gene>
<organism evidence="1 2">
    <name type="scientific">Desulfonema limicola</name>
    <dbReference type="NCBI Taxonomy" id="45656"/>
    <lineage>
        <taxon>Bacteria</taxon>
        <taxon>Pseudomonadati</taxon>
        <taxon>Thermodesulfobacteriota</taxon>
        <taxon>Desulfobacteria</taxon>
        <taxon>Desulfobacterales</taxon>
        <taxon>Desulfococcaceae</taxon>
        <taxon>Desulfonema</taxon>
    </lineage>
</organism>
<name>A0A975GG23_9BACT</name>
<dbReference type="AlphaFoldDB" id="A0A975GG23"/>
<evidence type="ECO:0000313" key="1">
    <source>
        <dbReference type="EMBL" id="QTA79812.1"/>
    </source>
</evidence>
<keyword evidence="2" id="KW-1185">Reference proteome</keyword>
<accession>A0A975GG23</accession>
<dbReference type="EMBL" id="CP061799">
    <property type="protein sequence ID" value="QTA79812.1"/>
    <property type="molecule type" value="Genomic_DNA"/>
</dbReference>
<protein>
    <submittedName>
        <fullName evidence="1">Uncharacterized protein</fullName>
    </submittedName>
</protein>
<dbReference type="KEGG" id="dli:dnl_20940"/>
<dbReference type="RefSeq" id="WP_207691518.1">
    <property type="nucleotide sequence ID" value="NZ_CP061799.1"/>
</dbReference>
<proteinExistence type="predicted"/>
<sequence>MILYKYYNKLEYPLEEFSSLNIPYRMGETLIYLMSNQIPFILRGGMALAYLVSDFTCDLKDCDIMINRRYREQLNHDLELYSDVTFFNKNMLGKDVLTLFWRANSGFHKLDILFMEELQLGSFKAILINGSYYTVSVIDLVWLWVEKLKKVAEAQERKATLEKTDKHAQIVLRLGKKLLENDIKSGFWPIIKEVTILDGYLKKALDYLSKNHKEFNHEYFYQIVTYVINHWRKSLNENIDLSTSYPRRYNQDFSIN</sequence>
<reference evidence="1" key="1">
    <citation type="journal article" date="2021" name="Microb. Physiol.">
        <title>Proteogenomic Insights into the Physiology of Marine, Sulfate-Reducing, Filamentous Desulfonema limicola and Desulfonema magnum.</title>
        <authorList>
            <person name="Schnaars V."/>
            <person name="Wohlbrand L."/>
            <person name="Scheve S."/>
            <person name="Hinrichs C."/>
            <person name="Reinhardt R."/>
            <person name="Rabus R."/>
        </authorList>
    </citation>
    <scope>NUCLEOTIDE SEQUENCE</scope>
    <source>
        <strain evidence="1">5ac10</strain>
    </source>
</reference>
<evidence type="ECO:0000313" key="2">
    <source>
        <dbReference type="Proteomes" id="UP000663720"/>
    </source>
</evidence>